<proteinExistence type="inferred from homology"/>
<dbReference type="Proteomes" id="UP000779900">
    <property type="component" value="Unassembled WGS sequence"/>
</dbReference>
<protein>
    <recommendedName>
        <fullName evidence="8">tRNA-specific adenosine deaminase</fullName>
        <ecNumber evidence="8">3.5.4.33</ecNumber>
    </recommendedName>
</protein>
<feature type="binding site" evidence="8">
    <location>
        <position position="76"/>
    </location>
    <ligand>
        <name>Zn(2+)</name>
        <dbReference type="ChEBI" id="CHEBI:29105"/>
        <note>catalytic</note>
    </ligand>
</feature>
<dbReference type="PANTHER" id="PTHR11079:SF202">
    <property type="entry name" value="TRNA-SPECIFIC ADENOSINE DEAMINASE"/>
    <property type="match status" value="1"/>
</dbReference>
<comment type="similarity">
    <text evidence="1">Belongs to the cytidine and deoxycytidylate deaminase family. ADAT2 subfamily.</text>
</comment>
<dbReference type="Pfam" id="PF00383">
    <property type="entry name" value="dCMP_cyt_deam_1"/>
    <property type="match status" value="1"/>
</dbReference>
<sequence>MRVALAEAEAAAAEGEVPVGCVVVHEGRIVGRGHNRTEALKDPTAHAEIVAIGAAATALENWRLTGATVYSTIEPCLMCAGALTLARPDLVVFGARDPKFGCLGSRYDIARDNRFNHELSVVEGVLAVESASLLKEFFRLRRKKPQ</sequence>
<dbReference type="InterPro" id="IPR016192">
    <property type="entry name" value="APOBEC/CMP_deaminase_Zn-bd"/>
</dbReference>
<keyword evidence="6 8" id="KW-0862">Zinc</keyword>
<keyword evidence="3 8" id="KW-0819">tRNA processing</keyword>
<evidence type="ECO:0000256" key="7">
    <source>
        <dbReference type="ARBA" id="ARBA00048045"/>
    </source>
</evidence>
<keyword evidence="4 8" id="KW-0479">Metal-binding</keyword>
<dbReference type="PROSITE" id="PS00903">
    <property type="entry name" value="CYT_DCMP_DEAMINASES_1"/>
    <property type="match status" value="1"/>
</dbReference>
<evidence type="ECO:0000313" key="10">
    <source>
        <dbReference type="EMBL" id="MBM3330890.1"/>
    </source>
</evidence>
<dbReference type="CDD" id="cd01285">
    <property type="entry name" value="nucleoside_deaminase"/>
    <property type="match status" value="1"/>
</dbReference>
<dbReference type="InterPro" id="IPR002125">
    <property type="entry name" value="CMP_dCMP_dom"/>
</dbReference>
<dbReference type="GO" id="GO:0002100">
    <property type="term" value="P:tRNA wobble adenosine to inosine editing"/>
    <property type="evidence" value="ECO:0007669"/>
    <property type="project" value="UniProtKB-UniRule"/>
</dbReference>
<dbReference type="SUPFAM" id="SSF53927">
    <property type="entry name" value="Cytidine deaminase-like"/>
    <property type="match status" value="1"/>
</dbReference>
<evidence type="ECO:0000259" key="9">
    <source>
        <dbReference type="PROSITE" id="PS51747"/>
    </source>
</evidence>
<evidence type="ECO:0000256" key="3">
    <source>
        <dbReference type="ARBA" id="ARBA00022694"/>
    </source>
</evidence>
<gene>
    <name evidence="8" type="primary">tadA</name>
    <name evidence="10" type="ORF">FJY68_03445</name>
</gene>
<accession>A0A937XC00</accession>
<evidence type="ECO:0000256" key="2">
    <source>
        <dbReference type="ARBA" id="ARBA00011738"/>
    </source>
</evidence>
<dbReference type="InterPro" id="IPR028883">
    <property type="entry name" value="tRNA_aden_deaminase"/>
</dbReference>
<feature type="binding site" evidence="8">
    <location>
        <position position="79"/>
    </location>
    <ligand>
        <name>Zn(2+)</name>
        <dbReference type="ChEBI" id="CHEBI:29105"/>
        <note>catalytic</note>
    </ligand>
</feature>
<feature type="active site" description="Proton donor" evidence="8">
    <location>
        <position position="48"/>
    </location>
</feature>
<dbReference type="Gene3D" id="3.40.140.10">
    <property type="entry name" value="Cytidine Deaminase, domain 2"/>
    <property type="match status" value="1"/>
</dbReference>
<dbReference type="EMBL" id="VGIR01000013">
    <property type="protein sequence ID" value="MBM3330890.1"/>
    <property type="molecule type" value="Genomic_DNA"/>
</dbReference>
<dbReference type="GO" id="GO:0052717">
    <property type="term" value="F:tRNA-specific adenosine-34 deaminase activity"/>
    <property type="evidence" value="ECO:0007669"/>
    <property type="project" value="UniProtKB-UniRule"/>
</dbReference>
<organism evidence="10 11">
    <name type="scientific">candidate division WOR-3 bacterium</name>
    <dbReference type="NCBI Taxonomy" id="2052148"/>
    <lineage>
        <taxon>Bacteria</taxon>
        <taxon>Bacteria division WOR-3</taxon>
    </lineage>
</organism>
<evidence type="ECO:0000256" key="6">
    <source>
        <dbReference type="ARBA" id="ARBA00022833"/>
    </source>
</evidence>
<dbReference type="AlphaFoldDB" id="A0A937XC00"/>
<comment type="subunit">
    <text evidence="2 8">Homodimer.</text>
</comment>
<evidence type="ECO:0000256" key="8">
    <source>
        <dbReference type="HAMAP-Rule" id="MF_00972"/>
    </source>
</evidence>
<name>A0A937XC00_UNCW3</name>
<dbReference type="EC" id="3.5.4.33" evidence="8"/>
<dbReference type="GO" id="GO:0008270">
    <property type="term" value="F:zinc ion binding"/>
    <property type="evidence" value="ECO:0007669"/>
    <property type="project" value="UniProtKB-UniRule"/>
</dbReference>
<reference evidence="10" key="1">
    <citation type="submission" date="2019-03" db="EMBL/GenBank/DDBJ databases">
        <title>Lake Tanganyika Metagenome-Assembled Genomes (MAGs).</title>
        <authorList>
            <person name="Tran P."/>
        </authorList>
    </citation>
    <scope>NUCLEOTIDE SEQUENCE</scope>
    <source>
        <strain evidence="10">K_DeepCast_150m_m2_040</strain>
    </source>
</reference>
<dbReference type="HAMAP" id="MF_00972">
    <property type="entry name" value="tRNA_aden_deaminase"/>
    <property type="match status" value="1"/>
</dbReference>
<comment type="cofactor">
    <cofactor evidence="8">
        <name>Zn(2+)</name>
        <dbReference type="ChEBI" id="CHEBI:29105"/>
    </cofactor>
    <text evidence="8">Binds 1 zinc ion per subunit.</text>
</comment>
<keyword evidence="5 8" id="KW-0378">Hydrolase</keyword>
<dbReference type="NCBIfam" id="NF008113">
    <property type="entry name" value="PRK10860.1"/>
    <property type="match status" value="1"/>
</dbReference>
<evidence type="ECO:0000256" key="5">
    <source>
        <dbReference type="ARBA" id="ARBA00022801"/>
    </source>
</evidence>
<evidence type="ECO:0000256" key="4">
    <source>
        <dbReference type="ARBA" id="ARBA00022723"/>
    </source>
</evidence>
<evidence type="ECO:0000256" key="1">
    <source>
        <dbReference type="ARBA" id="ARBA00010669"/>
    </source>
</evidence>
<dbReference type="FunFam" id="3.40.140.10:FF:000005">
    <property type="entry name" value="tRNA-specific adenosine deaminase"/>
    <property type="match status" value="1"/>
</dbReference>
<dbReference type="InterPro" id="IPR016193">
    <property type="entry name" value="Cytidine_deaminase-like"/>
</dbReference>
<comment type="caution">
    <text evidence="10">The sequence shown here is derived from an EMBL/GenBank/DDBJ whole genome shotgun (WGS) entry which is preliminary data.</text>
</comment>
<comment type="catalytic activity">
    <reaction evidence="7 8">
        <text>adenosine(34) in tRNA + H2O + H(+) = inosine(34) in tRNA + NH4(+)</text>
        <dbReference type="Rhea" id="RHEA:43168"/>
        <dbReference type="Rhea" id="RHEA-COMP:10373"/>
        <dbReference type="Rhea" id="RHEA-COMP:10374"/>
        <dbReference type="ChEBI" id="CHEBI:15377"/>
        <dbReference type="ChEBI" id="CHEBI:15378"/>
        <dbReference type="ChEBI" id="CHEBI:28938"/>
        <dbReference type="ChEBI" id="CHEBI:74411"/>
        <dbReference type="ChEBI" id="CHEBI:82852"/>
        <dbReference type="EC" id="3.5.4.33"/>
    </reaction>
</comment>
<feature type="binding site" evidence="8">
    <location>
        <position position="46"/>
    </location>
    <ligand>
        <name>Zn(2+)</name>
        <dbReference type="ChEBI" id="CHEBI:29105"/>
        <note>catalytic</note>
    </ligand>
</feature>
<dbReference type="PANTHER" id="PTHR11079">
    <property type="entry name" value="CYTOSINE DEAMINASE FAMILY MEMBER"/>
    <property type="match status" value="1"/>
</dbReference>
<dbReference type="PROSITE" id="PS51747">
    <property type="entry name" value="CYT_DCMP_DEAMINASES_2"/>
    <property type="match status" value="1"/>
</dbReference>
<comment type="function">
    <text evidence="8">Catalyzes the deamination of adenosine to inosine at the wobble position 34 of tRNA(Arg2).</text>
</comment>
<feature type="domain" description="CMP/dCMP-type deaminase" evidence="9">
    <location>
        <begin position="1"/>
        <end position="122"/>
    </location>
</feature>
<evidence type="ECO:0000313" key="11">
    <source>
        <dbReference type="Proteomes" id="UP000779900"/>
    </source>
</evidence>